<comment type="subcellular location">
    <subcellularLocation>
        <location evidence="6">Cytoplasm</location>
    </subcellularLocation>
</comment>
<keyword evidence="6" id="KW-0028">Amino-acid biosynthesis</keyword>
<gene>
    <name evidence="6" type="primary">argH</name>
    <name evidence="10" type="ORF">N825_32795</name>
</gene>
<dbReference type="PANTHER" id="PTHR43814:SF1">
    <property type="entry name" value="ARGININOSUCCINATE LYASE"/>
    <property type="match status" value="1"/>
</dbReference>
<evidence type="ECO:0000256" key="6">
    <source>
        <dbReference type="HAMAP-Rule" id="MF_00006"/>
    </source>
</evidence>
<dbReference type="Gene3D" id="1.20.200.10">
    <property type="entry name" value="Fumarase/aspartase (Central domain)"/>
    <property type="match status" value="1"/>
</dbReference>
<keyword evidence="6" id="KW-0963">Cytoplasm</keyword>
<evidence type="ECO:0000256" key="4">
    <source>
        <dbReference type="ARBA" id="ARBA00022571"/>
    </source>
</evidence>
<feature type="domain" description="Fumarate lyase N-terminal" evidence="8">
    <location>
        <begin position="60"/>
        <end position="307"/>
    </location>
</feature>
<dbReference type="InterPro" id="IPR000362">
    <property type="entry name" value="Fumarate_lyase_fam"/>
</dbReference>
<proteinExistence type="inferred from homology"/>
<evidence type="ECO:0000256" key="5">
    <source>
        <dbReference type="ARBA" id="ARBA00023239"/>
    </source>
</evidence>
<evidence type="ECO:0000256" key="7">
    <source>
        <dbReference type="SAM" id="Coils"/>
    </source>
</evidence>
<dbReference type="HAMAP" id="MF_00006">
    <property type="entry name" value="Arg_succ_lyase"/>
    <property type="match status" value="1"/>
</dbReference>
<dbReference type="InterPro" id="IPR008948">
    <property type="entry name" value="L-Aspartase-like"/>
</dbReference>
<dbReference type="InterPro" id="IPR009049">
    <property type="entry name" value="Argininosuccinate_lyase"/>
</dbReference>
<evidence type="ECO:0000256" key="3">
    <source>
        <dbReference type="ARBA" id="ARBA00012338"/>
    </source>
</evidence>
<evidence type="ECO:0000256" key="1">
    <source>
        <dbReference type="ARBA" id="ARBA00000985"/>
    </source>
</evidence>
<dbReference type="Gene3D" id="1.10.40.30">
    <property type="entry name" value="Fumarase/aspartase (C-terminal domain)"/>
    <property type="match status" value="1"/>
</dbReference>
<dbReference type="InterPro" id="IPR024083">
    <property type="entry name" value="Fumarase/histidase_N"/>
</dbReference>
<dbReference type="Pfam" id="PF00206">
    <property type="entry name" value="Lyase_1"/>
    <property type="match status" value="1"/>
</dbReference>
<dbReference type="InterPro" id="IPR022761">
    <property type="entry name" value="Fumarate_lyase_N"/>
</dbReference>
<dbReference type="InterPro" id="IPR029419">
    <property type="entry name" value="Arg_succ_lyase_C"/>
</dbReference>
<dbReference type="Proteomes" id="UP000019486">
    <property type="component" value="Unassembled WGS sequence"/>
</dbReference>
<reference evidence="10 11" key="1">
    <citation type="submission" date="2013-08" db="EMBL/GenBank/DDBJ databases">
        <title>The genome sequence of Skermanella stibiiresistens.</title>
        <authorList>
            <person name="Zhu W."/>
            <person name="Wang G."/>
        </authorList>
    </citation>
    <scope>NUCLEOTIDE SEQUENCE [LARGE SCALE GENOMIC DNA]</scope>
    <source>
        <strain evidence="10 11">SB22</strain>
    </source>
</reference>
<evidence type="ECO:0000259" key="9">
    <source>
        <dbReference type="Pfam" id="PF14698"/>
    </source>
</evidence>
<sequence>MSEEKVSLRERVKLPPAAALVDAYYRPAIAYGTKYMFGEEMRIHLAHGLMLARQGIVSGEDIAKTLRTVLDLRAAGPEALDIDYQQEDLYSYNERFIVSALGPDVGGRLHTARSRNDLNITSWRMALRRRLVQLSETLNALREICLRLAREHAGTIMPGYTHTQHAQPISLGYYLLAYADMLERDAERLAGALDRCDRCPLGAGALTTTAFPIDRDHTAELLGFPRLMEVAYDAVSSRDDAHEAVSAMAIMMTGVSRLATDLQEWNTLEYGFIELSDAFSSVSSIMPQKKNPQGLEYIKTAAAYVTGSMGTVLACSKNTHFADVNDGVTGLNAATMDAVERSTHALAVAAGVVDTLSVHPEAMLRSAAIGFGTATELADVIVRETGLSFRKAHNIVGRVVREALESGRIAPEMTASDIDTASRALFGQPCVISDQAVERALDPRGNVEARAVRGGPSTSEVNRMASERLARLEADRAKIAAVVNRLAEADARIETEVAALLAQCSAHVKQLDGAVRE</sequence>
<dbReference type="GO" id="GO:0042450">
    <property type="term" value="P:L-arginine biosynthetic process via ornithine"/>
    <property type="evidence" value="ECO:0007669"/>
    <property type="project" value="UniProtKB-UniRule"/>
</dbReference>
<feature type="domain" description="Argininosuccinate lyase C-terminal" evidence="9">
    <location>
        <begin position="372"/>
        <end position="448"/>
    </location>
</feature>
<evidence type="ECO:0000259" key="8">
    <source>
        <dbReference type="Pfam" id="PF00206"/>
    </source>
</evidence>
<dbReference type="Gene3D" id="1.10.275.10">
    <property type="entry name" value="Fumarase/aspartase (N-terminal domain)"/>
    <property type="match status" value="1"/>
</dbReference>
<organism evidence="10 11">
    <name type="scientific">Skermanella stibiiresistens SB22</name>
    <dbReference type="NCBI Taxonomy" id="1385369"/>
    <lineage>
        <taxon>Bacteria</taxon>
        <taxon>Pseudomonadati</taxon>
        <taxon>Pseudomonadota</taxon>
        <taxon>Alphaproteobacteria</taxon>
        <taxon>Rhodospirillales</taxon>
        <taxon>Azospirillaceae</taxon>
        <taxon>Skermanella</taxon>
    </lineage>
</organism>
<evidence type="ECO:0000313" key="10">
    <source>
        <dbReference type="EMBL" id="EWY40707.1"/>
    </source>
</evidence>
<comment type="similarity">
    <text evidence="6">Belongs to the lyase 1 family. Argininosuccinate lyase subfamily.</text>
</comment>
<dbReference type="Pfam" id="PF14698">
    <property type="entry name" value="ASL_C2"/>
    <property type="match status" value="1"/>
</dbReference>
<comment type="pathway">
    <text evidence="2 6">Amino-acid biosynthesis; L-arginine biosynthesis; L-arginine from L-ornithine and carbamoyl phosphate: step 3/3.</text>
</comment>
<evidence type="ECO:0000256" key="2">
    <source>
        <dbReference type="ARBA" id="ARBA00004941"/>
    </source>
</evidence>
<feature type="coiled-coil region" evidence="7">
    <location>
        <begin position="124"/>
        <end position="151"/>
    </location>
</feature>
<dbReference type="PRINTS" id="PR00149">
    <property type="entry name" value="FUMRATELYASE"/>
</dbReference>
<dbReference type="SUPFAM" id="SSF48557">
    <property type="entry name" value="L-aspartase-like"/>
    <property type="match status" value="1"/>
</dbReference>
<keyword evidence="4 6" id="KW-0055">Arginine biosynthesis</keyword>
<dbReference type="EC" id="4.3.2.1" evidence="3 6"/>
<dbReference type="STRING" id="1385369.N825_32795"/>
<accession>W9H7Q3</accession>
<dbReference type="OrthoDB" id="9769623at2"/>
<dbReference type="UniPathway" id="UPA00068">
    <property type="reaction ID" value="UER00114"/>
</dbReference>
<dbReference type="AlphaFoldDB" id="W9H7Q3"/>
<keyword evidence="5 6" id="KW-0456">Lyase</keyword>
<dbReference type="CDD" id="cd01359">
    <property type="entry name" value="Argininosuccinate_lyase"/>
    <property type="match status" value="1"/>
</dbReference>
<dbReference type="EMBL" id="AVFL01000006">
    <property type="protein sequence ID" value="EWY40707.1"/>
    <property type="molecule type" value="Genomic_DNA"/>
</dbReference>
<keyword evidence="7" id="KW-0175">Coiled coil</keyword>
<dbReference type="PRINTS" id="PR00145">
    <property type="entry name" value="ARGSUCLYASE"/>
</dbReference>
<keyword evidence="11" id="KW-1185">Reference proteome</keyword>
<evidence type="ECO:0000313" key="11">
    <source>
        <dbReference type="Proteomes" id="UP000019486"/>
    </source>
</evidence>
<comment type="catalytic activity">
    <reaction evidence="1 6">
        <text>2-(N(omega)-L-arginino)succinate = fumarate + L-arginine</text>
        <dbReference type="Rhea" id="RHEA:24020"/>
        <dbReference type="ChEBI" id="CHEBI:29806"/>
        <dbReference type="ChEBI" id="CHEBI:32682"/>
        <dbReference type="ChEBI" id="CHEBI:57472"/>
        <dbReference type="EC" id="4.3.2.1"/>
    </reaction>
</comment>
<comment type="caution">
    <text evidence="10">The sequence shown here is derived from an EMBL/GenBank/DDBJ whole genome shotgun (WGS) entry which is preliminary data.</text>
</comment>
<dbReference type="PATRIC" id="fig|1385369.3.peg.2001"/>
<dbReference type="PANTHER" id="PTHR43814">
    <property type="entry name" value="ARGININOSUCCINATE LYASE"/>
    <property type="match status" value="1"/>
</dbReference>
<protein>
    <recommendedName>
        <fullName evidence="3 6">Argininosuccinate lyase</fullName>
        <shortName evidence="6">ASAL</shortName>
        <ecNumber evidence="3 6">4.3.2.1</ecNumber>
    </recommendedName>
    <alternativeName>
        <fullName evidence="6">Arginosuccinase</fullName>
    </alternativeName>
</protein>
<dbReference type="NCBIfam" id="TIGR00838">
    <property type="entry name" value="argH"/>
    <property type="match status" value="1"/>
</dbReference>
<dbReference type="RefSeq" id="WP_051511882.1">
    <property type="nucleotide sequence ID" value="NZ_AVFL01000006.1"/>
</dbReference>
<dbReference type="GO" id="GO:0004056">
    <property type="term" value="F:argininosuccinate lyase activity"/>
    <property type="evidence" value="ECO:0007669"/>
    <property type="project" value="UniProtKB-UniRule"/>
</dbReference>
<name>W9H7Q3_9PROT</name>
<dbReference type="GO" id="GO:0005829">
    <property type="term" value="C:cytosol"/>
    <property type="evidence" value="ECO:0007669"/>
    <property type="project" value="TreeGrafter"/>
</dbReference>